<dbReference type="Proteomes" id="UP001139646">
    <property type="component" value="Unassembled WGS sequence"/>
</dbReference>
<accession>A0ABS9X7C5</accession>
<evidence type="ECO:0000313" key="1">
    <source>
        <dbReference type="EMBL" id="MCI2286119.1"/>
    </source>
</evidence>
<evidence type="ECO:0000313" key="2">
    <source>
        <dbReference type="Proteomes" id="UP001139646"/>
    </source>
</evidence>
<gene>
    <name evidence="1" type="ORF">L3081_25200</name>
</gene>
<keyword evidence="2" id="KW-1185">Reference proteome</keyword>
<sequence length="420" mass="48093">MKEAGPVFDQSYTSEKSKLIEEKRLLERKLKFNFEQAQAYVDIKGDENYNTTLISKIQSINETIINNDELIQKITDDIENNQEKIPDKAFKAKEYQEEYVKFMRMYHLASELTSYLQTELEITFEATELNSFTKYAINIEAEIREDQKRDLNQTAELYLNLFDAIEGLGLEVAHEEISALTKTMNSKQNDIVGTIKRNLETDKVIREAERQELIHGDISRIVLAVNKLKPHIEQTAIDKEKIVERTAEDVRNQKQTLANNMVLLTNTLKENLKLMKSSLGKGSGQAGFILDSNVISDEQIQDQIDKMITSVRIEEERFQSDLINADRLVSKTESQHIAQLQEKLKLEFNRSVFVGSDDKNNNLPSIKVIHPRLTADRLVPLSEMFSVGQKAAIGLLLLVKLAAFNSERVNNTKDFKSCKT</sequence>
<proteinExistence type="predicted"/>
<dbReference type="EMBL" id="JAKKSL010000007">
    <property type="protein sequence ID" value="MCI2286119.1"/>
    <property type="molecule type" value="Genomic_DNA"/>
</dbReference>
<name>A0ABS9X7C5_9GAMM</name>
<protein>
    <submittedName>
        <fullName evidence="1">Uncharacterized protein</fullName>
    </submittedName>
</protein>
<reference evidence="1" key="1">
    <citation type="submission" date="2022-01" db="EMBL/GenBank/DDBJ databases">
        <title>Colwellia maritima, isolated from seawater.</title>
        <authorList>
            <person name="Kristyanto S."/>
            <person name="Jung J."/>
            <person name="Jeon C.O."/>
        </authorList>
    </citation>
    <scope>NUCLEOTIDE SEQUENCE</scope>
    <source>
        <strain evidence="1">MSW7</strain>
    </source>
</reference>
<comment type="caution">
    <text evidence="1">The sequence shown here is derived from an EMBL/GenBank/DDBJ whole genome shotgun (WGS) entry which is preliminary data.</text>
</comment>
<organism evidence="1 2">
    <name type="scientific">Colwellia maritima</name>
    <dbReference type="NCBI Taxonomy" id="2912588"/>
    <lineage>
        <taxon>Bacteria</taxon>
        <taxon>Pseudomonadati</taxon>
        <taxon>Pseudomonadota</taxon>
        <taxon>Gammaproteobacteria</taxon>
        <taxon>Alteromonadales</taxon>
        <taxon>Colwelliaceae</taxon>
        <taxon>Colwellia</taxon>
    </lineage>
</organism>
<dbReference type="RefSeq" id="WP_242289331.1">
    <property type="nucleotide sequence ID" value="NZ_JAKKSL010000007.1"/>
</dbReference>